<name>A0A8D8ATB1_CULPI</name>
<proteinExistence type="predicted"/>
<sequence length="99" mass="10716">MRQLQVGHRTVFAPTSKVLWQPRQTGSLSAQGPTARGSTWMITSPALRLREAIKYRPQTSECRTTYGLLLFCSSSSGGDFCPATSLSSTDSWGSSEPCG</sequence>
<dbReference type="AlphaFoldDB" id="A0A8D8ATB1"/>
<evidence type="ECO:0000313" key="1">
    <source>
        <dbReference type="EMBL" id="CAG6463111.1"/>
    </source>
</evidence>
<protein>
    <submittedName>
        <fullName evidence="1">(northern house mosquito) hypothetical protein</fullName>
    </submittedName>
</protein>
<reference evidence="1" key="1">
    <citation type="submission" date="2021-05" db="EMBL/GenBank/DDBJ databases">
        <authorList>
            <person name="Alioto T."/>
            <person name="Alioto T."/>
            <person name="Gomez Garrido J."/>
        </authorList>
    </citation>
    <scope>NUCLEOTIDE SEQUENCE</scope>
</reference>
<organism evidence="1">
    <name type="scientific">Culex pipiens</name>
    <name type="common">House mosquito</name>
    <dbReference type="NCBI Taxonomy" id="7175"/>
    <lineage>
        <taxon>Eukaryota</taxon>
        <taxon>Metazoa</taxon>
        <taxon>Ecdysozoa</taxon>
        <taxon>Arthropoda</taxon>
        <taxon>Hexapoda</taxon>
        <taxon>Insecta</taxon>
        <taxon>Pterygota</taxon>
        <taxon>Neoptera</taxon>
        <taxon>Endopterygota</taxon>
        <taxon>Diptera</taxon>
        <taxon>Nematocera</taxon>
        <taxon>Culicoidea</taxon>
        <taxon>Culicidae</taxon>
        <taxon>Culicinae</taxon>
        <taxon>Culicini</taxon>
        <taxon>Culex</taxon>
        <taxon>Culex</taxon>
    </lineage>
</organism>
<dbReference type="EMBL" id="HBUE01047356">
    <property type="protein sequence ID" value="CAG6463111.1"/>
    <property type="molecule type" value="Transcribed_RNA"/>
</dbReference>
<accession>A0A8D8ATB1</accession>